<dbReference type="PROSITE" id="PS51257">
    <property type="entry name" value="PROKAR_LIPOPROTEIN"/>
    <property type="match status" value="1"/>
</dbReference>
<proteinExistence type="predicted"/>
<organism evidence="2">
    <name type="scientific">Rhizophora mucronata</name>
    <name type="common">Asiatic mangrove</name>
    <dbReference type="NCBI Taxonomy" id="61149"/>
    <lineage>
        <taxon>Eukaryota</taxon>
        <taxon>Viridiplantae</taxon>
        <taxon>Streptophyta</taxon>
        <taxon>Embryophyta</taxon>
        <taxon>Tracheophyta</taxon>
        <taxon>Spermatophyta</taxon>
        <taxon>Magnoliopsida</taxon>
        <taxon>eudicotyledons</taxon>
        <taxon>Gunneridae</taxon>
        <taxon>Pentapetalae</taxon>
        <taxon>rosids</taxon>
        <taxon>fabids</taxon>
        <taxon>Malpighiales</taxon>
        <taxon>Rhizophoraceae</taxon>
        <taxon>Rhizophora</taxon>
    </lineage>
</organism>
<keyword evidence="1" id="KW-0472">Membrane</keyword>
<keyword evidence="1" id="KW-0812">Transmembrane</keyword>
<keyword evidence="1" id="KW-1133">Transmembrane helix</keyword>
<dbReference type="EMBL" id="GGEC01060214">
    <property type="protein sequence ID" value="MBX40698.1"/>
    <property type="molecule type" value="Transcribed_RNA"/>
</dbReference>
<accession>A0A2P2NDY8</accession>
<reference evidence="2" key="1">
    <citation type="submission" date="2018-02" db="EMBL/GenBank/DDBJ databases">
        <title>Rhizophora mucronata_Transcriptome.</title>
        <authorList>
            <person name="Meera S.P."/>
            <person name="Sreeshan A."/>
            <person name="Augustine A."/>
        </authorList>
    </citation>
    <scope>NUCLEOTIDE SEQUENCE</scope>
    <source>
        <tissue evidence="2">Leaf</tissue>
    </source>
</reference>
<dbReference type="AlphaFoldDB" id="A0A2P2NDY8"/>
<evidence type="ECO:0000256" key="1">
    <source>
        <dbReference type="SAM" id="Phobius"/>
    </source>
</evidence>
<feature type="transmembrane region" description="Helical" evidence="1">
    <location>
        <begin position="6"/>
        <end position="25"/>
    </location>
</feature>
<evidence type="ECO:0000313" key="2">
    <source>
        <dbReference type="EMBL" id="MBX40698.1"/>
    </source>
</evidence>
<name>A0A2P2NDY8_RHIMU</name>
<sequence length="27" mass="3116">MKEGGQLLFSLVLIFFAFACVWCFCKN</sequence>
<protein>
    <submittedName>
        <fullName evidence="2">Uncharacterized protein</fullName>
    </submittedName>
</protein>